<feature type="transmembrane region" description="Helical" evidence="7">
    <location>
        <begin position="21"/>
        <end position="45"/>
    </location>
</feature>
<dbReference type="InterPro" id="IPR051393">
    <property type="entry name" value="ABC_transporter_permease"/>
</dbReference>
<dbReference type="EMBL" id="CP014228">
    <property type="protein sequence ID" value="AMD87757.1"/>
    <property type="molecule type" value="Genomic_DNA"/>
</dbReference>
<feature type="transmembrane region" description="Helical" evidence="7">
    <location>
        <begin position="156"/>
        <end position="182"/>
    </location>
</feature>
<evidence type="ECO:0000256" key="2">
    <source>
        <dbReference type="ARBA" id="ARBA00022448"/>
    </source>
</evidence>
<name>A0A0X8JF85_ACTRD</name>
<dbReference type="SUPFAM" id="SSF161098">
    <property type="entry name" value="MetI-like"/>
    <property type="match status" value="1"/>
</dbReference>
<dbReference type="AlphaFoldDB" id="A0A0X8JF85"/>
<dbReference type="Proteomes" id="UP000065220">
    <property type="component" value="Chromosome"/>
</dbReference>
<dbReference type="STRING" id="111015.AXF14_09370"/>
<dbReference type="GO" id="GO:0005886">
    <property type="term" value="C:plasma membrane"/>
    <property type="evidence" value="ECO:0007669"/>
    <property type="project" value="UniProtKB-SubCell"/>
</dbReference>
<dbReference type="Pfam" id="PF00528">
    <property type="entry name" value="BPD_transp_1"/>
    <property type="match status" value="1"/>
</dbReference>
<keyword evidence="3" id="KW-1003">Cell membrane</keyword>
<evidence type="ECO:0000256" key="7">
    <source>
        <dbReference type="RuleBase" id="RU363032"/>
    </source>
</evidence>
<comment type="subcellular location">
    <subcellularLocation>
        <location evidence="1 7">Cell membrane</location>
        <topology evidence="1 7">Multi-pass membrane protein</topology>
    </subcellularLocation>
</comment>
<comment type="similarity">
    <text evidence="7">Belongs to the binding-protein-dependent transport system permease family.</text>
</comment>
<keyword evidence="4 7" id="KW-0812">Transmembrane</keyword>
<proteinExistence type="inferred from homology"/>
<dbReference type="GO" id="GO:0055085">
    <property type="term" value="P:transmembrane transport"/>
    <property type="evidence" value="ECO:0007669"/>
    <property type="project" value="InterPro"/>
</dbReference>
<feature type="domain" description="ABC transmembrane type-1" evidence="8">
    <location>
        <begin position="75"/>
        <end position="283"/>
    </location>
</feature>
<evidence type="ECO:0000256" key="1">
    <source>
        <dbReference type="ARBA" id="ARBA00004651"/>
    </source>
</evidence>
<dbReference type="InterPro" id="IPR035906">
    <property type="entry name" value="MetI-like_sf"/>
</dbReference>
<protein>
    <submittedName>
        <fullName evidence="9">Sugar ABC transporter permease</fullName>
    </submittedName>
</protein>
<dbReference type="Gene3D" id="1.10.3720.10">
    <property type="entry name" value="MetI-like"/>
    <property type="match status" value="1"/>
</dbReference>
<evidence type="ECO:0000313" key="9">
    <source>
        <dbReference type="EMBL" id="AMD87757.1"/>
    </source>
</evidence>
<feature type="transmembrane region" description="Helical" evidence="7">
    <location>
        <begin position="75"/>
        <end position="97"/>
    </location>
</feature>
<dbReference type="CDD" id="cd06261">
    <property type="entry name" value="TM_PBP2"/>
    <property type="match status" value="1"/>
</dbReference>
<evidence type="ECO:0000256" key="6">
    <source>
        <dbReference type="ARBA" id="ARBA00023136"/>
    </source>
</evidence>
<evidence type="ECO:0000256" key="5">
    <source>
        <dbReference type="ARBA" id="ARBA00022989"/>
    </source>
</evidence>
<keyword evidence="5 7" id="KW-1133">Transmembrane helix</keyword>
<feature type="transmembrane region" description="Helical" evidence="7">
    <location>
        <begin position="210"/>
        <end position="230"/>
    </location>
</feature>
<keyword evidence="2 7" id="KW-0813">Transport</keyword>
<accession>A0A0X8JF85</accession>
<dbReference type="PANTHER" id="PTHR30193">
    <property type="entry name" value="ABC TRANSPORTER PERMEASE PROTEIN"/>
    <property type="match status" value="1"/>
</dbReference>
<dbReference type="PANTHER" id="PTHR30193:SF37">
    <property type="entry name" value="INNER MEMBRANE ABC TRANSPORTER PERMEASE PROTEIN YCJO"/>
    <property type="match status" value="1"/>
</dbReference>
<keyword evidence="6 7" id="KW-0472">Membrane</keyword>
<feature type="transmembrane region" description="Helical" evidence="7">
    <location>
        <begin position="109"/>
        <end position="132"/>
    </location>
</feature>
<gene>
    <name evidence="9" type="ORF">AXF14_09370</name>
</gene>
<organism evidence="9 10">
    <name type="scientific">Actinomyces radicidentis</name>
    <dbReference type="NCBI Taxonomy" id="111015"/>
    <lineage>
        <taxon>Bacteria</taxon>
        <taxon>Bacillati</taxon>
        <taxon>Actinomycetota</taxon>
        <taxon>Actinomycetes</taxon>
        <taxon>Actinomycetales</taxon>
        <taxon>Actinomycetaceae</taxon>
        <taxon>Actinomyces</taxon>
    </lineage>
</organism>
<reference evidence="10" key="1">
    <citation type="submission" date="2016-02" db="EMBL/GenBank/DDBJ databases">
        <authorList>
            <person name="Holder M.E."/>
            <person name="Ajami N.J."/>
            <person name="Petrosino J.F."/>
        </authorList>
    </citation>
    <scope>NUCLEOTIDE SEQUENCE [LARGE SCALE GENOMIC DNA]</scope>
    <source>
        <strain evidence="10">CCUG 36733</strain>
    </source>
</reference>
<evidence type="ECO:0000259" key="8">
    <source>
        <dbReference type="PROSITE" id="PS50928"/>
    </source>
</evidence>
<evidence type="ECO:0000256" key="4">
    <source>
        <dbReference type="ARBA" id="ARBA00022692"/>
    </source>
</evidence>
<evidence type="ECO:0000313" key="10">
    <source>
        <dbReference type="Proteomes" id="UP000065220"/>
    </source>
</evidence>
<feature type="transmembrane region" description="Helical" evidence="7">
    <location>
        <begin position="267"/>
        <end position="287"/>
    </location>
</feature>
<dbReference type="PROSITE" id="PS50928">
    <property type="entry name" value="ABC_TM1"/>
    <property type="match status" value="1"/>
</dbReference>
<dbReference type="InterPro" id="IPR000515">
    <property type="entry name" value="MetI-like"/>
</dbReference>
<dbReference type="KEGG" id="ard:AXF14_09370"/>
<keyword evidence="10" id="KW-1185">Reference proteome</keyword>
<sequence length="296" mass="32163">MPRRGGQRAARVREAVTGYAFLAPSVLGVLLFMVVPVGVIVWLAFHKWDLISSPEFVGLSQITDTLGDPEFRSSIGITLGLVVLVVPVQIVLGLALANMLTKGVRGTNVLRALIVIPWISSPLALGVVWSWLLAPTGGVLSTIAGHRLEILVSDTWALPAVAFVVIWNQVGYTSLFFIAGLLSIPSELIEAAWVDGASPSQIFWRIKVPLLRPTFFFVSVTSVIAAFNVFDQVYALTGGGPDGKTSVLAYQIYSTAFVDWNIGKASVMALVMFLILLAITLAQNLYFRRRTTYELV</sequence>
<evidence type="ECO:0000256" key="3">
    <source>
        <dbReference type="ARBA" id="ARBA00022475"/>
    </source>
</evidence>